<evidence type="ECO:0008006" key="4">
    <source>
        <dbReference type="Google" id="ProtNLM"/>
    </source>
</evidence>
<accession>A0A4S3K977</accession>
<name>A0A4S3K977_9GAMM</name>
<keyword evidence="1" id="KW-1133">Transmembrane helix</keyword>
<comment type="caution">
    <text evidence="2">The sequence shown here is derived from an EMBL/GenBank/DDBJ whole genome shotgun (WGS) entry which is preliminary data.</text>
</comment>
<dbReference type="Proteomes" id="UP000306317">
    <property type="component" value="Unassembled WGS sequence"/>
</dbReference>
<proteinExistence type="predicted"/>
<evidence type="ECO:0000313" key="3">
    <source>
        <dbReference type="Proteomes" id="UP000306317"/>
    </source>
</evidence>
<organism evidence="2 3">
    <name type="scientific">Rhodanobacter lindaniclasticus</name>
    <dbReference type="NCBI Taxonomy" id="75310"/>
    <lineage>
        <taxon>Bacteria</taxon>
        <taxon>Pseudomonadati</taxon>
        <taxon>Pseudomonadota</taxon>
        <taxon>Gammaproteobacteria</taxon>
        <taxon>Lysobacterales</taxon>
        <taxon>Rhodanobacteraceae</taxon>
        <taxon>Rhodanobacter</taxon>
    </lineage>
</organism>
<sequence>MLDQGLMNQVIIFVLGALAGAIIQRYADRVLGWLESQVFIRRTRSRSAALMAKENGKNFSFCGIRSSIFVAAFDPRGIDEKNIVATLQSESEWSHGDTEVDDAYKELWIASKQRWQDMLGSRKIFNGTKFGLKRYHQFRDGMNEASGLNLSFAQTDYLTQRTRTGVYQKLPANVRKSVLERQANDVHPFFSNSFGVSLAVITLDGDMVFAERSHQTAVNAGKIACGVVEGMDERDVDRADGKPNPYVTAHRGLAEELGVNLNPGENRAISLHSLVLDTDYYEWSMLGVADFRKVRNEKVTSGYVRELWASAKGRDKYELGTLVLVRFTPQDIGKFIVENADRFVNYALVATIYALLREFPRHQVAAAFGNGFSGSTPFPRTV</sequence>
<dbReference type="AlphaFoldDB" id="A0A4S3K977"/>
<reference evidence="2 3" key="1">
    <citation type="submission" date="2017-02" db="EMBL/GenBank/DDBJ databases">
        <title>Whole genome sequencing of Rhodanobacter lindaniclasticus DSM 17932.</title>
        <authorList>
            <person name="Kumar S."/>
            <person name="Patil P."/>
            <person name="Patil P.B."/>
        </authorList>
    </citation>
    <scope>NUCLEOTIDE SEQUENCE [LARGE SCALE GENOMIC DNA]</scope>
    <source>
        <strain evidence="2 3">DSM 17932</strain>
    </source>
</reference>
<evidence type="ECO:0000313" key="2">
    <source>
        <dbReference type="EMBL" id="THD04809.1"/>
    </source>
</evidence>
<gene>
    <name evidence="2" type="ORF">B1991_17220</name>
</gene>
<evidence type="ECO:0000256" key="1">
    <source>
        <dbReference type="SAM" id="Phobius"/>
    </source>
</evidence>
<keyword evidence="3" id="KW-1185">Reference proteome</keyword>
<feature type="transmembrane region" description="Helical" evidence="1">
    <location>
        <begin position="6"/>
        <end position="23"/>
    </location>
</feature>
<keyword evidence="1" id="KW-0812">Transmembrane</keyword>
<keyword evidence="1" id="KW-0472">Membrane</keyword>
<protein>
    <recommendedName>
        <fullName evidence="4">Nudix hydrolase domain-containing protein</fullName>
    </recommendedName>
</protein>
<dbReference type="EMBL" id="MWIO01000071">
    <property type="protein sequence ID" value="THD04809.1"/>
    <property type="molecule type" value="Genomic_DNA"/>
</dbReference>